<dbReference type="AlphaFoldDB" id="A0A0C1Y3S0"/>
<dbReference type="GO" id="GO:0005737">
    <property type="term" value="C:cytoplasm"/>
    <property type="evidence" value="ECO:0007669"/>
    <property type="project" value="UniProtKB-SubCell"/>
</dbReference>
<dbReference type="PANTHER" id="PTHR11108">
    <property type="entry name" value="FERROCHELATASE"/>
    <property type="match status" value="1"/>
</dbReference>
<keyword evidence="12" id="KW-1185">Reference proteome</keyword>
<dbReference type="GO" id="GO:0006783">
    <property type="term" value="P:heme biosynthetic process"/>
    <property type="evidence" value="ECO:0007669"/>
    <property type="project" value="UniProtKB-UniRule"/>
</dbReference>
<organism evidence="11 12">
    <name type="scientific">Noviherbaspirillum autotrophicum</name>
    <dbReference type="NCBI Taxonomy" id="709839"/>
    <lineage>
        <taxon>Bacteria</taxon>
        <taxon>Pseudomonadati</taxon>
        <taxon>Pseudomonadota</taxon>
        <taxon>Betaproteobacteria</taxon>
        <taxon>Burkholderiales</taxon>
        <taxon>Oxalobacteraceae</taxon>
        <taxon>Noviherbaspirillum</taxon>
    </lineage>
</organism>
<evidence type="ECO:0000256" key="1">
    <source>
        <dbReference type="ARBA" id="ARBA00007718"/>
    </source>
</evidence>
<dbReference type="GO" id="GO:0004325">
    <property type="term" value="F:ferrochelatase activity"/>
    <property type="evidence" value="ECO:0007669"/>
    <property type="project" value="UniProtKB-UniRule"/>
</dbReference>
<evidence type="ECO:0000256" key="3">
    <source>
        <dbReference type="ARBA" id="ARBA00022723"/>
    </source>
</evidence>
<evidence type="ECO:0000256" key="8">
    <source>
        <dbReference type="ARBA" id="ARBA00024536"/>
    </source>
</evidence>
<dbReference type="Gene3D" id="3.40.50.1400">
    <property type="match status" value="2"/>
</dbReference>
<dbReference type="CDD" id="cd00419">
    <property type="entry name" value="Ferrochelatase_C"/>
    <property type="match status" value="1"/>
</dbReference>
<gene>
    <name evidence="9" type="primary">hemH</name>
    <name evidence="11" type="ORF">TSA66_14630</name>
</gene>
<feature type="binding site" evidence="9">
    <location>
        <position position="209"/>
    </location>
    <ligand>
        <name>Fe(2+)</name>
        <dbReference type="ChEBI" id="CHEBI:29033"/>
    </ligand>
</feature>
<comment type="pathway">
    <text evidence="9">Porphyrin-containing compound metabolism; protoheme biosynthesis; protoheme from protoporphyrin-IX: step 1/1.</text>
</comment>
<dbReference type="CDD" id="cd03411">
    <property type="entry name" value="Ferrochelatase_N"/>
    <property type="match status" value="1"/>
</dbReference>
<dbReference type="PANTHER" id="PTHR11108:SF1">
    <property type="entry name" value="FERROCHELATASE, MITOCHONDRIAL"/>
    <property type="match status" value="1"/>
</dbReference>
<comment type="caution">
    <text evidence="11">The sequence shown here is derived from an EMBL/GenBank/DDBJ whole genome shotgun (WGS) entry which is preliminary data.</text>
</comment>
<dbReference type="UniPathway" id="UPA00252">
    <property type="reaction ID" value="UER00325"/>
</dbReference>
<evidence type="ECO:0000256" key="6">
    <source>
        <dbReference type="ARBA" id="ARBA00023239"/>
    </source>
</evidence>
<dbReference type="InterPro" id="IPR001015">
    <property type="entry name" value="Ferrochelatase"/>
</dbReference>
<name>A0A0C1Y3S0_9BURK</name>
<proteinExistence type="inferred from homology"/>
<dbReference type="FunFam" id="3.40.50.1400:FF:000002">
    <property type="entry name" value="Ferrochelatase"/>
    <property type="match status" value="1"/>
</dbReference>
<dbReference type="SUPFAM" id="SSF53800">
    <property type="entry name" value="Chelatase"/>
    <property type="match status" value="1"/>
</dbReference>
<evidence type="ECO:0000256" key="2">
    <source>
        <dbReference type="ARBA" id="ARBA00022490"/>
    </source>
</evidence>
<evidence type="ECO:0000256" key="9">
    <source>
        <dbReference type="HAMAP-Rule" id="MF_00323"/>
    </source>
</evidence>
<keyword evidence="3 9" id="KW-0479">Metal-binding</keyword>
<evidence type="ECO:0000256" key="10">
    <source>
        <dbReference type="RuleBase" id="RU004185"/>
    </source>
</evidence>
<protein>
    <recommendedName>
        <fullName evidence="9">Ferrochelatase</fullName>
        <ecNumber evidence="9">4.98.1.1</ecNumber>
    </recommendedName>
    <alternativeName>
        <fullName evidence="9">Heme synthase</fullName>
    </alternativeName>
    <alternativeName>
        <fullName evidence="9">Protoheme ferro-lyase</fullName>
    </alternativeName>
</protein>
<comment type="catalytic activity">
    <reaction evidence="9">
        <text>heme b + 2 H(+) = protoporphyrin IX + Fe(2+)</text>
        <dbReference type="Rhea" id="RHEA:22584"/>
        <dbReference type="ChEBI" id="CHEBI:15378"/>
        <dbReference type="ChEBI" id="CHEBI:29033"/>
        <dbReference type="ChEBI" id="CHEBI:57306"/>
        <dbReference type="ChEBI" id="CHEBI:60344"/>
        <dbReference type="EC" id="4.98.1.1"/>
    </reaction>
</comment>
<dbReference type="InterPro" id="IPR033659">
    <property type="entry name" value="Ferrochelatase_N"/>
</dbReference>
<accession>A0A0C1Y3S0</accession>
<keyword evidence="6 9" id="KW-0456">Lyase</keyword>
<dbReference type="GO" id="GO:0046872">
    <property type="term" value="F:metal ion binding"/>
    <property type="evidence" value="ECO:0007669"/>
    <property type="project" value="UniProtKB-KW"/>
</dbReference>
<evidence type="ECO:0000313" key="11">
    <source>
        <dbReference type="EMBL" id="KIF81753.1"/>
    </source>
</evidence>
<evidence type="ECO:0000256" key="5">
    <source>
        <dbReference type="ARBA" id="ARBA00023133"/>
    </source>
</evidence>
<keyword evidence="5 9" id="KW-0350">Heme biosynthesis</keyword>
<comment type="similarity">
    <text evidence="1 9 10">Belongs to the ferrochelatase family.</text>
</comment>
<evidence type="ECO:0000313" key="12">
    <source>
        <dbReference type="Proteomes" id="UP000031572"/>
    </source>
</evidence>
<keyword evidence="2 9" id="KW-0963">Cytoplasm</keyword>
<dbReference type="Proteomes" id="UP000031572">
    <property type="component" value="Unassembled WGS sequence"/>
</dbReference>
<dbReference type="EC" id="4.98.1.1" evidence="9"/>
<dbReference type="EMBL" id="JWJG01000028">
    <property type="protein sequence ID" value="KIF81753.1"/>
    <property type="molecule type" value="Genomic_DNA"/>
</dbReference>
<comment type="catalytic activity">
    <reaction evidence="8">
        <text>Fe-coproporphyrin III + 2 H(+) = coproporphyrin III + Fe(2+)</text>
        <dbReference type="Rhea" id="RHEA:49572"/>
        <dbReference type="ChEBI" id="CHEBI:15378"/>
        <dbReference type="ChEBI" id="CHEBI:29033"/>
        <dbReference type="ChEBI" id="CHEBI:68438"/>
        <dbReference type="ChEBI" id="CHEBI:131725"/>
        <dbReference type="EC" id="4.99.1.9"/>
    </reaction>
    <physiologicalReaction direction="right-to-left" evidence="8">
        <dbReference type="Rhea" id="RHEA:49574"/>
    </physiologicalReaction>
</comment>
<keyword evidence="4 9" id="KW-0408">Iron</keyword>
<dbReference type="OrthoDB" id="9809741at2"/>
<keyword evidence="7 9" id="KW-0627">Porphyrin biosynthesis</keyword>
<dbReference type="InterPro" id="IPR033644">
    <property type="entry name" value="Ferrochelatase_C"/>
</dbReference>
<dbReference type="Pfam" id="PF00762">
    <property type="entry name" value="Ferrochelatase"/>
    <property type="match status" value="1"/>
</dbReference>
<comment type="subcellular location">
    <subcellularLocation>
        <location evidence="9">Cytoplasm</location>
    </subcellularLocation>
</comment>
<evidence type="ECO:0000256" key="7">
    <source>
        <dbReference type="ARBA" id="ARBA00023244"/>
    </source>
</evidence>
<feature type="binding site" evidence="9">
    <location>
        <position position="290"/>
    </location>
    <ligand>
        <name>Fe(2+)</name>
        <dbReference type="ChEBI" id="CHEBI:29033"/>
    </ligand>
</feature>
<dbReference type="NCBIfam" id="TIGR00109">
    <property type="entry name" value="hemH"/>
    <property type="match status" value="1"/>
</dbReference>
<sequence length="368" mass="41320">MRPMQEPTYTHGAVAKTAVVLVNLGTPDAPTASAVRRYLKQFLSDPRVVEIPRAAWWFILNGIILPLRSRKSAAKYASIWTSEGSPLKLHTEKQAVLLRGYMGERGHDVQVAYAMRYGTPALPDVLAKLKADGCDRILILPAYPQYSGTTTASIFDAVFSHYTNIRNIPELRLVKHYHDHEAYIQALKKSVLAYWEMHARPDKLVMSFHGVPKRTLMLGDPYHCECHKTARLLAAELKLGLDQYIVTFQSRFGKAEWLQPYTAPTLVKLAKDGVRRVDVLCPGFTSDCLETLEEIAMEAKQDFLTAGGKEFHYIPCLNETPAWITALAEIAEQHLVGWPTMLTPMMREEAKMAAEASRERARLLGAGK</sequence>
<comment type="function">
    <text evidence="9">Catalyzes the ferrous insertion into protoporphyrin IX.</text>
</comment>
<dbReference type="HAMAP" id="MF_00323">
    <property type="entry name" value="Ferrochelatase"/>
    <property type="match status" value="1"/>
</dbReference>
<evidence type="ECO:0000256" key="4">
    <source>
        <dbReference type="ARBA" id="ARBA00023004"/>
    </source>
</evidence>
<dbReference type="STRING" id="709839.TSA66_14630"/>
<reference evidence="11 12" key="1">
    <citation type="submission" date="2014-12" db="EMBL/GenBank/DDBJ databases">
        <title>Denitrispirillum autotrophicum gen. nov., sp. nov., Denitrifying, Facultatively Autotrophic Bacteria Isolated from Rice Paddy Soil.</title>
        <authorList>
            <person name="Ishii S."/>
            <person name="Ashida N."/>
            <person name="Ohno H."/>
            <person name="Otsuka S."/>
            <person name="Yokota A."/>
            <person name="Senoo K."/>
        </authorList>
    </citation>
    <scope>NUCLEOTIDE SEQUENCE [LARGE SCALE GENOMIC DNA]</scope>
    <source>
        <strain evidence="11 12">TSA66</strain>
    </source>
</reference>